<evidence type="ECO:0000256" key="7">
    <source>
        <dbReference type="ARBA" id="ARBA00023014"/>
    </source>
</evidence>
<dbReference type="SFLD" id="SFLDG01070">
    <property type="entry name" value="PLP-dependent"/>
    <property type="match status" value="1"/>
</dbReference>
<keyword evidence="5" id="KW-0663">Pyridoxal phosphate</keyword>
<dbReference type="EMBL" id="LNQE01000479">
    <property type="protein sequence ID" value="KUG26354.1"/>
    <property type="molecule type" value="Genomic_DNA"/>
</dbReference>
<dbReference type="InterPro" id="IPR013785">
    <property type="entry name" value="Aldolase_TIM"/>
</dbReference>
<evidence type="ECO:0000256" key="1">
    <source>
        <dbReference type="ARBA" id="ARBA00001933"/>
    </source>
</evidence>
<evidence type="ECO:0000256" key="5">
    <source>
        <dbReference type="ARBA" id="ARBA00022898"/>
    </source>
</evidence>
<keyword evidence="7" id="KW-0411">Iron-sulfur</keyword>
<evidence type="ECO:0000256" key="3">
    <source>
        <dbReference type="ARBA" id="ARBA00022691"/>
    </source>
</evidence>
<keyword evidence="3" id="KW-0949">S-adenosyl-L-methionine</keyword>
<comment type="cofactor">
    <cofactor evidence="1">
        <name>pyridoxal 5'-phosphate</name>
        <dbReference type="ChEBI" id="CHEBI:597326"/>
    </cofactor>
</comment>
<evidence type="ECO:0000256" key="6">
    <source>
        <dbReference type="ARBA" id="ARBA00023004"/>
    </source>
</evidence>
<gene>
    <name evidence="8" type="ORF">ASZ90_003812</name>
</gene>
<evidence type="ECO:0000256" key="4">
    <source>
        <dbReference type="ARBA" id="ARBA00022723"/>
    </source>
</evidence>
<dbReference type="GO" id="GO:0050066">
    <property type="term" value="F:L-lysine 2,3-aminomutase activity"/>
    <property type="evidence" value="ECO:0007669"/>
    <property type="project" value="UniProtKB-EC"/>
</dbReference>
<evidence type="ECO:0000313" key="8">
    <source>
        <dbReference type="EMBL" id="KUG26354.1"/>
    </source>
</evidence>
<name>A0A0W8FZZ5_9ZZZZ</name>
<comment type="caution">
    <text evidence="8">The sequence shown here is derived from an EMBL/GenBank/DDBJ whole genome shotgun (WGS) entry which is preliminary data.</text>
</comment>
<dbReference type="GO" id="GO:0046872">
    <property type="term" value="F:metal ion binding"/>
    <property type="evidence" value="ECO:0007669"/>
    <property type="project" value="UniProtKB-KW"/>
</dbReference>
<dbReference type="AlphaFoldDB" id="A0A0W8FZZ5"/>
<dbReference type="SFLD" id="SFLDS00029">
    <property type="entry name" value="Radical_SAM"/>
    <property type="match status" value="1"/>
</dbReference>
<keyword evidence="2" id="KW-0004">4Fe-4S</keyword>
<protein>
    <submittedName>
        <fullName evidence="8">Lysine 2,3-aminomutase</fullName>
        <ecNumber evidence="8">5.4.3.2</ecNumber>
    </submittedName>
</protein>
<keyword evidence="6" id="KW-0408">Iron</keyword>
<evidence type="ECO:0000256" key="2">
    <source>
        <dbReference type="ARBA" id="ARBA00022485"/>
    </source>
</evidence>
<keyword evidence="8" id="KW-0413">Isomerase</keyword>
<keyword evidence="4" id="KW-0479">Metal-binding</keyword>
<dbReference type="InterPro" id="IPR003739">
    <property type="entry name" value="Lys_aminomutase/Glu_NH3_mut"/>
</dbReference>
<dbReference type="InterPro" id="IPR007197">
    <property type="entry name" value="rSAM"/>
</dbReference>
<dbReference type="Gene3D" id="3.20.20.70">
    <property type="entry name" value="Aldolase class I"/>
    <property type="match status" value="1"/>
</dbReference>
<dbReference type="InterPro" id="IPR058240">
    <property type="entry name" value="rSAM_sf"/>
</dbReference>
<dbReference type="SUPFAM" id="SSF102114">
    <property type="entry name" value="Radical SAM enzymes"/>
    <property type="match status" value="1"/>
</dbReference>
<organism evidence="8">
    <name type="scientific">hydrocarbon metagenome</name>
    <dbReference type="NCBI Taxonomy" id="938273"/>
    <lineage>
        <taxon>unclassified sequences</taxon>
        <taxon>metagenomes</taxon>
        <taxon>ecological metagenomes</taxon>
    </lineage>
</organism>
<dbReference type="PANTHER" id="PTHR30538">
    <property type="entry name" value="LYSINE 2,3-AMINOMUTASE-RELATED"/>
    <property type="match status" value="1"/>
</dbReference>
<dbReference type="PANTHER" id="PTHR30538:SF0">
    <property type="entry name" value="L-LYSINE 2,3-AMINOMUTASE AQ_1632-RELATED"/>
    <property type="match status" value="1"/>
</dbReference>
<dbReference type="GO" id="GO:0051539">
    <property type="term" value="F:4 iron, 4 sulfur cluster binding"/>
    <property type="evidence" value="ECO:0007669"/>
    <property type="project" value="UniProtKB-KW"/>
</dbReference>
<proteinExistence type="predicted"/>
<reference evidence="8" key="1">
    <citation type="journal article" date="2015" name="Proc. Natl. Acad. Sci. U.S.A.">
        <title>Networks of energetic and metabolic interactions define dynamics in microbial communities.</title>
        <authorList>
            <person name="Embree M."/>
            <person name="Liu J.K."/>
            <person name="Al-Bassam M.M."/>
            <person name="Zengler K."/>
        </authorList>
    </citation>
    <scope>NUCLEOTIDE SEQUENCE</scope>
</reference>
<dbReference type="EC" id="5.4.3.2" evidence="8"/>
<accession>A0A0W8FZZ5</accession>
<sequence>MIEKKKMRFYGLRDLSKIPQFKRIPKDDLFATKVVSHVLPFRTNNYLVEELIDWDNIPNDPIFQLTFPQRGMIEDRDFNKIADLIKKKATKEEIQITANEIRFSLNPHPAGQMTANVPIMEEDDEPVRGVQHKYRETALVFPSAGQTCHAYCTFCFRWAQFVGMTDLKFTTDESNRFQKYLKQHKEISNVLFTGGDPMVMTLKKLEVFLTPFLRPEFEHIRNIRIGTKSVAYWPYKFVTDDEADGLLRLFEKLVKGGKHVAIMGHYNHWVELSTPIAREAVKRIQSTGAVIRSQSPIVKHVNDDPAVWKRMWKDQVSQGIIPYYMFVERDTGAKNYFEIPLYKAYQIFRDAYKNISGLGRTVRGPSMSALPGKVSIEGISEINGEKVFVLTFLQARNPEWVKRPFFAKYDEKATWLNQLKPAFGKKKFFYKDELKEILEERAAKDKHLFNEKEELDDEHLAAGAA</sequence>